<accession>A0A1Z5IF74</accession>
<organism evidence="1 2">
    <name type="scientific">Secundilactobacillus silagei JCM 19001</name>
    <dbReference type="NCBI Taxonomy" id="1302250"/>
    <lineage>
        <taxon>Bacteria</taxon>
        <taxon>Bacillati</taxon>
        <taxon>Bacillota</taxon>
        <taxon>Bacilli</taxon>
        <taxon>Lactobacillales</taxon>
        <taxon>Lactobacillaceae</taxon>
        <taxon>Secundilactobacillus</taxon>
    </lineage>
</organism>
<keyword evidence="2" id="KW-1185">Reference proteome</keyword>
<comment type="caution">
    <text evidence="1">The sequence shown here is derived from an EMBL/GenBank/DDBJ whole genome shotgun (WGS) entry which is preliminary data.</text>
</comment>
<gene>
    <name evidence="1" type="ORF">IWT126_00432</name>
</gene>
<dbReference type="Proteomes" id="UP000198402">
    <property type="component" value="Unassembled WGS sequence"/>
</dbReference>
<proteinExistence type="predicted"/>
<reference evidence="1 2" key="1">
    <citation type="submission" date="2015-11" db="EMBL/GenBank/DDBJ databases">
        <title>Draft genome sequences of new species of the genus Lactobacillus isolated from orchardgrass silage.</title>
        <authorList>
            <person name="Tohno M."/>
            <person name="Tanizawa Y."/>
            <person name="Arita M."/>
        </authorList>
    </citation>
    <scope>NUCLEOTIDE SEQUENCE [LARGE SCALE GENOMIC DNA]</scope>
    <source>
        <strain evidence="1 2">IWT126</strain>
    </source>
</reference>
<name>A0A1Z5IF74_9LACO</name>
<dbReference type="EMBL" id="BCMG01000002">
    <property type="protein sequence ID" value="GAX00417.1"/>
    <property type="molecule type" value="Genomic_DNA"/>
</dbReference>
<evidence type="ECO:0000313" key="1">
    <source>
        <dbReference type="EMBL" id="GAX00417.1"/>
    </source>
</evidence>
<dbReference type="AlphaFoldDB" id="A0A1Z5IF74"/>
<dbReference type="STRING" id="1302250.GCA_001313225_01606"/>
<protein>
    <submittedName>
        <fullName evidence="1">Uncharacterized protein</fullName>
    </submittedName>
</protein>
<dbReference type="OrthoDB" id="2294389at2"/>
<sequence>MTKFPDVFGTTQEYRNKVLKKGYIDIQKIRPKDVVDVEDDRQWLPDFTQVFAIINITGTQSDYDSILLMANQRLVKCRLSPNQLVKRLDRQFLLHPKNDVGNVAKSIGITRHVPYCCGDFLLVPVGSKAASNNSWVRLSTGGELWEHDGKKSLVNYPTTGVLRIPHGKGAIAGRRSKCFQILAYYFYVALAILTTIELDLGEISVKKLRKISQGKDDHFREGILRELLE</sequence>
<evidence type="ECO:0000313" key="2">
    <source>
        <dbReference type="Proteomes" id="UP000198402"/>
    </source>
</evidence>
<dbReference type="RefSeq" id="WP_054654882.1">
    <property type="nucleotide sequence ID" value="NZ_BBFL01000006.1"/>
</dbReference>